<dbReference type="Gene3D" id="1.20.1250.20">
    <property type="entry name" value="MFS general substrate transporter like domains"/>
    <property type="match status" value="1"/>
</dbReference>
<feature type="domain" description="Major facilitator superfamily (MFS) profile" evidence="8">
    <location>
        <begin position="48"/>
        <end position="499"/>
    </location>
</feature>
<keyword evidence="5 7" id="KW-0472">Membrane</keyword>
<feature type="transmembrane region" description="Helical" evidence="7">
    <location>
        <begin position="128"/>
        <end position="153"/>
    </location>
</feature>
<dbReference type="OrthoDB" id="6770063at2759"/>
<name>A0A2G5E7W2_AQUCA</name>
<feature type="transmembrane region" description="Helical" evidence="7">
    <location>
        <begin position="406"/>
        <end position="431"/>
    </location>
</feature>
<proteinExistence type="inferred from homology"/>
<evidence type="ECO:0000256" key="4">
    <source>
        <dbReference type="ARBA" id="ARBA00022989"/>
    </source>
</evidence>
<evidence type="ECO:0000256" key="3">
    <source>
        <dbReference type="ARBA" id="ARBA00022692"/>
    </source>
</evidence>
<dbReference type="InterPro" id="IPR044770">
    <property type="entry name" value="MFS_spinster-like"/>
</dbReference>
<organism evidence="9 10">
    <name type="scientific">Aquilegia coerulea</name>
    <name type="common">Rocky mountain columbine</name>
    <dbReference type="NCBI Taxonomy" id="218851"/>
    <lineage>
        <taxon>Eukaryota</taxon>
        <taxon>Viridiplantae</taxon>
        <taxon>Streptophyta</taxon>
        <taxon>Embryophyta</taxon>
        <taxon>Tracheophyta</taxon>
        <taxon>Spermatophyta</taxon>
        <taxon>Magnoliopsida</taxon>
        <taxon>Ranunculales</taxon>
        <taxon>Ranunculaceae</taxon>
        <taxon>Thalictroideae</taxon>
        <taxon>Aquilegia</taxon>
    </lineage>
</organism>
<dbReference type="GO" id="GO:0016020">
    <property type="term" value="C:membrane"/>
    <property type="evidence" value="ECO:0007669"/>
    <property type="project" value="UniProtKB-SubCell"/>
</dbReference>
<dbReference type="AlphaFoldDB" id="A0A2G5E7W2"/>
<dbReference type="STRING" id="218851.A0A2G5E7W2"/>
<dbReference type="InParanoid" id="A0A2G5E7W2"/>
<keyword evidence="3 7" id="KW-0812">Transmembrane</keyword>
<keyword evidence="2" id="KW-0813">Transport</keyword>
<dbReference type="Proteomes" id="UP000230069">
    <property type="component" value="Unassembled WGS sequence"/>
</dbReference>
<evidence type="ECO:0000256" key="7">
    <source>
        <dbReference type="SAM" id="Phobius"/>
    </source>
</evidence>
<evidence type="ECO:0000256" key="5">
    <source>
        <dbReference type="ARBA" id="ARBA00023136"/>
    </source>
</evidence>
<evidence type="ECO:0000256" key="2">
    <source>
        <dbReference type="ARBA" id="ARBA00022448"/>
    </source>
</evidence>
<dbReference type="InterPro" id="IPR020846">
    <property type="entry name" value="MFS_dom"/>
</dbReference>
<gene>
    <name evidence="9" type="ORF">AQUCO_01000018v1</name>
</gene>
<accession>A0A2G5E7W2</accession>
<dbReference type="GO" id="GO:0022857">
    <property type="term" value="F:transmembrane transporter activity"/>
    <property type="evidence" value="ECO:0007669"/>
    <property type="project" value="InterPro"/>
</dbReference>
<feature type="transmembrane region" description="Helical" evidence="7">
    <location>
        <begin position="313"/>
        <end position="334"/>
    </location>
</feature>
<dbReference type="PANTHER" id="PTHR23505:SF83">
    <property type="entry name" value="SPHINGOLIPID TRANSPORTER SPINSTER HOMOLOG 2-RELATED"/>
    <property type="match status" value="1"/>
</dbReference>
<reference evidence="9 10" key="1">
    <citation type="submission" date="2017-09" db="EMBL/GenBank/DDBJ databases">
        <title>WGS assembly of Aquilegia coerulea Goldsmith.</title>
        <authorList>
            <person name="Hodges S."/>
            <person name="Kramer E."/>
            <person name="Nordborg M."/>
            <person name="Tomkins J."/>
            <person name="Borevitz J."/>
            <person name="Derieg N."/>
            <person name="Yan J."/>
            <person name="Mihaltcheva S."/>
            <person name="Hayes R.D."/>
            <person name="Rokhsar D."/>
        </authorList>
    </citation>
    <scope>NUCLEOTIDE SEQUENCE [LARGE SCALE GENOMIC DNA]</scope>
    <source>
        <strain evidence="10">cv. Goldsmith</strain>
    </source>
</reference>
<comment type="similarity">
    <text evidence="6">Belongs to the major facilitator superfamily. Spinster (TC 2.A.1.49) family.</text>
</comment>
<comment type="subcellular location">
    <subcellularLocation>
        <location evidence="1">Membrane</location>
        <topology evidence="1">Multi-pass membrane protein</topology>
    </subcellularLocation>
</comment>
<evidence type="ECO:0000259" key="8">
    <source>
        <dbReference type="PROSITE" id="PS50850"/>
    </source>
</evidence>
<dbReference type="SUPFAM" id="SSF103473">
    <property type="entry name" value="MFS general substrate transporter"/>
    <property type="match status" value="1"/>
</dbReference>
<feature type="transmembrane region" description="Helical" evidence="7">
    <location>
        <begin position="218"/>
        <end position="237"/>
    </location>
</feature>
<dbReference type="EMBL" id="KZ305027">
    <property type="protein sequence ID" value="PIA51843.1"/>
    <property type="molecule type" value="Genomic_DNA"/>
</dbReference>
<dbReference type="InterPro" id="IPR036259">
    <property type="entry name" value="MFS_trans_sf"/>
</dbReference>
<evidence type="ECO:0000256" key="1">
    <source>
        <dbReference type="ARBA" id="ARBA00004141"/>
    </source>
</evidence>
<evidence type="ECO:0000313" key="9">
    <source>
        <dbReference type="EMBL" id="PIA51843.1"/>
    </source>
</evidence>
<feature type="transmembrane region" description="Helical" evidence="7">
    <location>
        <begin position="382"/>
        <end position="400"/>
    </location>
</feature>
<evidence type="ECO:0000313" key="10">
    <source>
        <dbReference type="Proteomes" id="UP000230069"/>
    </source>
</evidence>
<feature type="transmembrane region" description="Helical" evidence="7">
    <location>
        <begin position="102"/>
        <end position="121"/>
    </location>
</feature>
<dbReference type="Pfam" id="PF07690">
    <property type="entry name" value="MFS_1"/>
    <property type="match status" value="1"/>
</dbReference>
<dbReference type="PANTHER" id="PTHR23505">
    <property type="entry name" value="SPINSTER"/>
    <property type="match status" value="1"/>
</dbReference>
<feature type="transmembrane region" description="Helical" evidence="7">
    <location>
        <begin position="476"/>
        <end position="495"/>
    </location>
</feature>
<dbReference type="FunCoup" id="A0A2G5E7W2">
    <property type="interactions" value="3157"/>
</dbReference>
<dbReference type="PROSITE" id="PS50850">
    <property type="entry name" value="MFS"/>
    <property type="match status" value="1"/>
</dbReference>
<keyword evidence="10" id="KW-1185">Reference proteome</keyword>
<feature type="transmembrane region" description="Helical" evidence="7">
    <location>
        <begin position="350"/>
        <end position="370"/>
    </location>
</feature>
<dbReference type="CDD" id="cd17328">
    <property type="entry name" value="MFS_spinster_like"/>
    <property type="match status" value="1"/>
</dbReference>
<feature type="transmembrane region" description="Helical" evidence="7">
    <location>
        <begin position="188"/>
        <end position="212"/>
    </location>
</feature>
<keyword evidence="4 7" id="KW-1133">Transmembrane helix</keyword>
<dbReference type="InterPro" id="IPR011701">
    <property type="entry name" value="MFS"/>
</dbReference>
<sequence>MAEPPRNASGVEERPEQQAVVIVDDDVDMIAEDSSYSSKPSWFGPKRLLFIFCVINLLNYVDRGIIASNGVNGTPRTCTDGVCKAGTGIQGDFNLSNFEDGVLSSAFMVGLLVASPLFATLAKSFNPFRLIGVGLSVWTLATTLCGVSINFWTIAICRMLVGVGEASFISLAAPFIDDNAPVSQKTAWLAAFYMCIPGGIACGYVLGGLVAGHFSWRWAFFGESILMLPWAILAFIIKPLQLKGFSGAVSEKVTSGDILSFEVKGKQALGGKADTLAGTEDNIRRTNLVKDEVKPMNHFSRLLRDMKDMLDKVFIVNVLGYISYNFVIGAYSYWGPKAGYGIYQMKNADMMFGGITIICGILGTLAGGIILDRVNSTINNAFKLLSGATFLGAIFCFSAFCMKNMYGFLALFAVGELLVFATQAPVNYVCLHCVKPSLRPLSMALSTILIHICGDVPSSPLVGALQDRINNWRTTALSLTSILFLAAVIWFIGIFTRSVDKFDEDSKHHVSKVEKSNLTPLLEGKPTEVTKSAEP</sequence>
<evidence type="ECO:0000256" key="6">
    <source>
        <dbReference type="ARBA" id="ARBA00024338"/>
    </source>
</evidence>
<protein>
    <recommendedName>
        <fullName evidence="8">Major facilitator superfamily (MFS) profile domain-containing protein</fullName>
    </recommendedName>
</protein>